<sequence>MLFGQLVCYGCQRILTYPLGAISCRCRLCSRVNAAQNLQIRCGTCGQELHAPINTLALLCPCCGTVTDIPEELLPPLPSCVDLGGGEGTEKVIYVSHPTLPPRPRPNGEANMNATSFVGSRRLSTQLRGEGRRRSASFARRRFSSEEGEGTAAQGNQEETVVDVDADGAREAGRAHNADGKCRDIIGPMAPDQAYVSSAVTEPSRGAQRVAPSRLAPTVMIATRIL</sequence>
<reference evidence="5 6" key="1">
    <citation type="journal article" date="2005" name="Science">
        <title>The genome of the kinetoplastid parasite, Leishmania major.</title>
        <authorList>
            <person name="Ivens A.C."/>
            <person name="Peacock C.S."/>
            <person name="Worthey E.A."/>
            <person name="Murphy L."/>
            <person name="Aggarwal G."/>
            <person name="Berriman M."/>
            <person name="Sisk E."/>
            <person name="Rajandream M.A."/>
            <person name="Adlem E."/>
            <person name="Aert R."/>
            <person name="Anupama A."/>
            <person name="Apostolou Z."/>
            <person name="Attipoe P."/>
            <person name="Bason N."/>
            <person name="Bauser C."/>
            <person name="Beck A."/>
            <person name="Beverley S.M."/>
            <person name="Bianchettin G."/>
            <person name="Borzym K."/>
            <person name="Bothe G."/>
            <person name="Bruschi C.V."/>
            <person name="Collins M."/>
            <person name="Cadag E."/>
            <person name="Ciarloni L."/>
            <person name="Clayton C."/>
            <person name="Coulson R.M."/>
            <person name="Cronin A."/>
            <person name="Cruz A.K."/>
            <person name="Davies R.M."/>
            <person name="De Gaudenzi J."/>
            <person name="Dobson D.E."/>
            <person name="Duesterhoeft A."/>
            <person name="Fazelina G."/>
            <person name="Fosker N."/>
            <person name="Frasch A.C."/>
            <person name="Fraser A."/>
            <person name="Fuchs M."/>
            <person name="Gabel C."/>
            <person name="Goble A."/>
            <person name="Goffeau A."/>
            <person name="Harris D."/>
            <person name="Hertz-Fowler C."/>
            <person name="Hilbert H."/>
            <person name="Horn D."/>
            <person name="Huang Y."/>
            <person name="Klages S."/>
            <person name="Knights A."/>
            <person name="Kube M."/>
            <person name="Larke N."/>
            <person name="Litvin L."/>
            <person name="Lord A."/>
            <person name="Louie T."/>
            <person name="Marra M."/>
            <person name="Masuy D."/>
            <person name="Matthews K."/>
            <person name="Michaeli S."/>
            <person name="Mottram J.C."/>
            <person name="Muller-Auer S."/>
            <person name="Munden H."/>
            <person name="Nelson S."/>
            <person name="Norbertczak H."/>
            <person name="Oliver K."/>
            <person name="O'neil S."/>
            <person name="Pentony M."/>
            <person name="Pohl T.M."/>
            <person name="Price C."/>
            <person name="Purnelle B."/>
            <person name="Quail M.A."/>
            <person name="Rabbinowitsch E."/>
            <person name="Reinhardt R."/>
            <person name="Rieger M."/>
            <person name="Rinta J."/>
            <person name="Robben J."/>
            <person name="Robertson L."/>
            <person name="Ruiz J.C."/>
            <person name="Rutter S."/>
            <person name="Saunders D."/>
            <person name="Schafer M."/>
            <person name="Schein J."/>
            <person name="Schwartz D.C."/>
            <person name="Seeger K."/>
            <person name="Seyler A."/>
            <person name="Sharp S."/>
            <person name="Shin H."/>
            <person name="Sivam D."/>
            <person name="Squares R."/>
            <person name="Squares S."/>
            <person name="Tosato V."/>
            <person name="Vogt C."/>
            <person name="Volckaert G."/>
            <person name="Wambutt R."/>
            <person name="Warren T."/>
            <person name="Wedler H."/>
            <person name="Woodward J."/>
            <person name="Zhou S."/>
            <person name="Zimmermann W."/>
            <person name="Smith D.F."/>
            <person name="Blackwell J.M."/>
            <person name="Stuart K.D."/>
            <person name="Barrell B."/>
            <person name="Myler P.J."/>
        </authorList>
    </citation>
    <scope>NUCLEOTIDE SEQUENCE [LARGE SCALE GENOMIC DNA]</scope>
    <source>
        <strain evidence="6">MHOM/IL/81/Friedlin</strain>
    </source>
</reference>
<evidence type="ECO:0000256" key="2">
    <source>
        <dbReference type="ARBA" id="ARBA00023242"/>
    </source>
</evidence>
<dbReference type="VEuPathDB" id="TriTrypDB:LMJLV39_140012200"/>
<evidence type="ECO:0000256" key="1">
    <source>
        <dbReference type="ARBA" id="ARBA00004123"/>
    </source>
</evidence>
<dbReference type="eggNOG" id="ENOG502S451">
    <property type="taxonomic scope" value="Eukaryota"/>
</dbReference>
<dbReference type="PANTHER" id="PTHR31747">
    <property type="entry name" value="PROTEIN LSD1"/>
    <property type="match status" value="1"/>
</dbReference>
<dbReference type="GeneID" id="5650263"/>
<dbReference type="AlphaFoldDB" id="Q4QFS2"/>
<dbReference type="InterPro" id="IPR040319">
    <property type="entry name" value="LSD1-like"/>
</dbReference>
<dbReference type="HOGENOM" id="CLU_1226833_0_0_1"/>
<gene>
    <name evidence="5" type="ORF">LMJF_14_0625</name>
</gene>
<dbReference type="EMBL" id="FR796410">
    <property type="protein sequence ID" value="CAJ02949.1"/>
    <property type="molecule type" value="Genomic_DNA"/>
</dbReference>
<evidence type="ECO:0000256" key="3">
    <source>
        <dbReference type="SAM" id="MobiDB-lite"/>
    </source>
</evidence>
<evidence type="ECO:0000313" key="6">
    <source>
        <dbReference type="Proteomes" id="UP000000542"/>
    </source>
</evidence>
<evidence type="ECO:0000313" key="5">
    <source>
        <dbReference type="EMBL" id="CAJ02949.1"/>
    </source>
</evidence>
<keyword evidence="6" id="KW-1185">Reference proteome</keyword>
<dbReference type="NCBIfam" id="TIGR01053">
    <property type="entry name" value="LSD1"/>
    <property type="match status" value="1"/>
</dbReference>
<reference evidence="5 6" key="2">
    <citation type="journal article" date="2011" name="Genome Res.">
        <title>Chromosome and gene copy number variation allow major structural change between species and strains of Leishmania.</title>
        <authorList>
            <person name="Rogers M.B."/>
            <person name="Hilley J.D."/>
            <person name="Dickens N.J."/>
            <person name="Wilkes J."/>
            <person name="Bates P.A."/>
            <person name="Depledge D.P."/>
            <person name="Harris D."/>
            <person name="Her Y."/>
            <person name="Herzyk P."/>
            <person name="Imamura H."/>
            <person name="Otto T.D."/>
            <person name="Sanders M."/>
            <person name="Seeger K."/>
            <person name="Dujardin J.C."/>
            <person name="Berriman M."/>
            <person name="Smith D.F."/>
            <person name="Hertz-Fowler C."/>
            <person name="Mottram J.C."/>
        </authorList>
    </citation>
    <scope>NUCLEOTIDE SEQUENCE [LARGE SCALE GENOMIC DNA]</scope>
    <source>
        <strain evidence="6">MHOM/IL/81/Friedlin</strain>
    </source>
</reference>
<name>Q4QFS2_LEIMA</name>
<feature type="domain" description="Zinc finger LSD1-type" evidence="4">
    <location>
        <begin position="8"/>
        <end position="30"/>
    </location>
</feature>
<evidence type="ECO:0000259" key="4">
    <source>
        <dbReference type="Pfam" id="PF06943"/>
    </source>
</evidence>
<organism evidence="5 6">
    <name type="scientific">Leishmania major</name>
    <dbReference type="NCBI Taxonomy" id="5664"/>
    <lineage>
        <taxon>Eukaryota</taxon>
        <taxon>Discoba</taxon>
        <taxon>Euglenozoa</taxon>
        <taxon>Kinetoplastea</taxon>
        <taxon>Metakinetoplastina</taxon>
        <taxon>Trypanosomatida</taxon>
        <taxon>Trypanosomatidae</taxon>
        <taxon>Leishmaniinae</taxon>
        <taxon>Leishmania</taxon>
    </lineage>
</organism>
<accession>Q4QFS2</accession>
<dbReference type="Proteomes" id="UP000000542">
    <property type="component" value="Chromosome 14"/>
</dbReference>
<dbReference type="PANTHER" id="PTHR31747:SF3">
    <property type="entry name" value="PROTEIN LSD1"/>
    <property type="match status" value="1"/>
</dbReference>
<dbReference type="VEuPathDB" id="TriTrypDB:LmjF.14.0625"/>
<proteinExistence type="predicted"/>
<dbReference type="InParanoid" id="Q4QFS2"/>
<dbReference type="GO" id="GO:0005634">
    <property type="term" value="C:nucleus"/>
    <property type="evidence" value="ECO:0007669"/>
    <property type="project" value="UniProtKB-SubCell"/>
</dbReference>
<dbReference type="Pfam" id="PF06943">
    <property type="entry name" value="zf-LSD1"/>
    <property type="match status" value="1"/>
</dbReference>
<protein>
    <recommendedName>
        <fullName evidence="4">Zinc finger LSD1-type domain-containing protein</fullName>
    </recommendedName>
</protein>
<keyword evidence="2" id="KW-0539">Nucleus</keyword>
<dbReference type="VEuPathDB" id="TriTrypDB:LMJFC_140012100"/>
<dbReference type="KEGG" id="lma:LMJF_14_0625"/>
<dbReference type="VEuPathDB" id="TriTrypDB:LMJSD75_140011800"/>
<dbReference type="InterPro" id="IPR005735">
    <property type="entry name" value="Znf_LSD1"/>
</dbReference>
<feature type="region of interest" description="Disordered" evidence="3">
    <location>
        <begin position="123"/>
        <end position="158"/>
    </location>
</feature>
<dbReference type="OMA" id="GEANMNA"/>
<comment type="subcellular location">
    <subcellularLocation>
        <location evidence="1">Nucleus</location>
    </subcellularLocation>
</comment>
<dbReference type="RefSeq" id="XP_001687662.1">
    <property type="nucleotide sequence ID" value="XM_001687610.1"/>
</dbReference>